<dbReference type="OrthoDB" id="5376804at2759"/>
<dbReference type="AlphaFoldDB" id="A0A9P9IDS6"/>
<accession>A0A9P9IDS6</accession>
<dbReference type="EMBL" id="JAGMWT010000015">
    <property type="protein sequence ID" value="KAH7116104.1"/>
    <property type="molecule type" value="Genomic_DNA"/>
</dbReference>
<sequence>MAITTIMRLKRKKSEKKLVKDSVVSESTLDVCEPPTLQGPDELETSDLPRNSRRPTRLFAVLSNWGWELASMLLSVSCMAAIVGILFSIQGKRLEDWKLPIQPNSCVAVFSTVAKSALLYPIAECIGQLKWSYFETVRGLYQMQTFDEASRGPWGSAKLCWHVGRRGRAVLATVAALVTVLVFLFEPFAQQVIHLSTKETLLRDRAGSVSRASTWNAYNTVLSVHELDATVFYALTSKLYNPLAQLNHPIVSNTHCPSNYCNISEVESIAVCADCTSAAFRFDIFDHCPYYLTLEDGRNRTRSAWYGNETRPTDMGLAFIEATMRKYEFSTMVFHCEKRTRGEYLNLSLDVHLNRSSIFMRWIWSADTMKTSVDVRLRNTDWIIFNTCIGKFEIVPMEGQGIFICLNITNEKKLTIAQWKEMDILRGTVTFCRPKICVKKYHDLSIRGNEVQASRTERIDINITWASNLDKGDGLKPISRPSAFPAKVHLSYHPFRILKTLSDVVNSYEYFSVVRNQNSREAMRHGSVERVTNWTQRFEEMASICSGILQGRFNPNSTNVSAAAYGDAVFIDVHWVWMGLPLSLVVFSVLVLVSTMLESSRKRYLLKTSILAVLYHGLEEGDLDGDELLDAKKMRKRSQRTSVKFGETNNGTLKLKLKGQ</sequence>
<evidence type="ECO:0000313" key="4">
    <source>
        <dbReference type="Proteomes" id="UP000700596"/>
    </source>
</evidence>
<evidence type="ECO:0000256" key="1">
    <source>
        <dbReference type="SAM" id="MobiDB-lite"/>
    </source>
</evidence>
<dbReference type="PANTHER" id="PTHR35394">
    <property type="entry name" value="DUF3176 DOMAIN-CONTAINING PROTEIN"/>
    <property type="match status" value="1"/>
</dbReference>
<feature type="transmembrane region" description="Helical" evidence="2">
    <location>
        <begin position="575"/>
        <end position="597"/>
    </location>
</feature>
<evidence type="ECO:0000313" key="3">
    <source>
        <dbReference type="EMBL" id="KAH7116104.1"/>
    </source>
</evidence>
<keyword evidence="2" id="KW-1133">Transmembrane helix</keyword>
<protein>
    <submittedName>
        <fullName evidence="3">Uncharacterized protein</fullName>
    </submittedName>
</protein>
<feature type="region of interest" description="Disordered" evidence="1">
    <location>
        <begin position="637"/>
        <end position="660"/>
    </location>
</feature>
<organism evidence="3 4">
    <name type="scientific">Dendryphion nanum</name>
    <dbReference type="NCBI Taxonomy" id="256645"/>
    <lineage>
        <taxon>Eukaryota</taxon>
        <taxon>Fungi</taxon>
        <taxon>Dikarya</taxon>
        <taxon>Ascomycota</taxon>
        <taxon>Pezizomycotina</taxon>
        <taxon>Dothideomycetes</taxon>
        <taxon>Pleosporomycetidae</taxon>
        <taxon>Pleosporales</taxon>
        <taxon>Torulaceae</taxon>
        <taxon>Dendryphion</taxon>
    </lineage>
</organism>
<gene>
    <name evidence="3" type="ORF">B0J11DRAFT_584137</name>
</gene>
<proteinExistence type="predicted"/>
<reference evidence="3" key="1">
    <citation type="journal article" date="2021" name="Nat. Commun.">
        <title>Genetic determinants of endophytism in the Arabidopsis root mycobiome.</title>
        <authorList>
            <person name="Mesny F."/>
            <person name="Miyauchi S."/>
            <person name="Thiergart T."/>
            <person name="Pickel B."/>
            <person name="Atanasova L."/>
            <person name="Karlsson M."/>
            <person name="Huettel B."/>
            <person name="Barry K.W."/>
            <person name="Haridas S."/>
            <person name="Chen C."/>
            <person name="Bauer D."/>
            <person name="Andreopoulos W."/>
            <person name="Pangilinan J."/>
            <person name="LaButti K."/>
            <person name="Riley R."/>
            <person name="Lipzen A."/>
            <person name="Clum A."/>
            <person name="Drula E."/>
            <person name="Henrissat B."/>
            <person name="Kohler A."/>
            <person name="Grigoriev I.V."/>
            <person name="Martin F.M."/>
            <person name="Hacquard S."/>
        </authorList>
    </citation>
    <scope>NUCLEOTIDE SEQUENCE</scope>
    <source>
        <strain evidence="3">MPI-CAGE-CH-0243</strain>
    </source>
</reference>
<dbReference type="Pfam" id="PF11374">
    <property type="entry name" value="DUF3176"/>
    <property type="match status" value="1"/>
</dbReference>
<dbReference type="InterPro" id="IPR021514">
    <property type="entry name" value="DUF3176"/>
</dbReference>
<keyword evidence="2" id="KW-0812">Transmembrane</keyword>
<dbReference type="Proteomes" id="UP000700596">
    <property type="component" value="Unassembled WGS sequence"/>
</dbReference>
<keyword evidence="2" id="KW-0472">Membrane</keyword>
<name>A0A9P9IDS6_9PLEO</name>
<feature type="transmembrane region" description="Helical" evidence="2">
    <location>
        <begin position="169"/>
        <end position="189"/>
    </location>
</feature>
<comment type="caution">
    <text evidence="3">The sequence shown here is derived from an EMBL/GenBank/DDBJ whole genome shotgun (WGS) entry which is preliminary data.</text>
</comment>
<feature type="transmembrane region" description="Helical" evidence="2">
    <location>
        <begin position="69"/>
        <end position="89"/>
    </location>
</feature>
<evidence type="ECO:0000256" key="2">
    <source>
        <dbReference type="SAM" id="Phobius"/>
    </source>
</evidence>
<keyword evidence="4" id="KW-1185">Reference proteome</keyword>
<dbReference type="PANTHER" id="PTHR35394:SF5">
    <property type="entry name" value="DUF3176 DOMAIN-CONTAINING PROTEIN"/>
    <property type="match status" value="1"/>
</dbReference>